<gene>
    <name evidence="3" type="ORF">B0T17DRAFT_211804</name>
</gene>
<evidence type="ECO:0000313" key="3">
    <source>
        <dbReference type="EMBL" id="KAK0630140.1"/>
    </source>
</evidence>
<protein>
    <recommendedName>
        <fullName evidence="2">WH2 domain-containing protein</fullName>
    </recommendedName>
</protein>
<dbReference type="Proteomes" id="UP001174934">
    <property type="component" value="Unassembled WGS sequence"/>
</dbReference>
<feature type="compositionally biased region" description="Low complexity" evidence="1">
    <location>
        <begin position="377"/>
        <end position="395"/>
    </location>
</feature>
<feature type="compositionally biased region" description="Pro residues" evidence="1">
    <location>
        <begin position="225"/>
        <end position="240"/>
    </location>
</feature>
<dbReference type="AlphaFoldDB" id="A0AA40C9K9"/>
<dbReference type="GO" id="GO:0003779">
    <property type="term" value="F:actin binding"/>
    <property type="evidence" value="ECO:0007669"/>
    <property type="project" value="InterPro"/>
</dbReference>
<sequence length="489" mass="48376">MPPPPPPPPPPPMPGMGGPPPPPPPPPGGLPARPAAAIPGALLTDITKGRPLRKAVTNDRSAPIVKTAGSGPGPSPLGGAPPIPGAPKARGGLAPPPPGLRARSNSDQSDRHQAAPSGMDSAPQLGGLFAGGMPKLRKTGGGVDTGANRDSSSYLSDPESASRSAPKPPTITAPRPPPGAAPAIPGRPSMPVSASSSPTFHPSIANLRRAAGDAPRPMSSASMRGPPPPIGKKPPPPPGSRKPSTAFSAPPPLPGARAPPLPSAPPPPPSSSAPSAPPAPPPPPPTAAPRLPPTPARSQPPPPPPPPPSSTPSINFQSIAAQAILRGASSSSAPPAPPPPPPPSHPPRSAAPSPPHSSPAPPPPPPSSAPAPPPMLPHASSTASARSSQATAAPSLRSTLLDPSSFTLTPNGSGAKTPSPTRNVSNPASLGSAPSMGGGGGGGRYNVQDARWEFVSKDMFPKPRDFVGGPRRYRAGRGSSVPLDLEALH</sequence>
<evidence type="ECO:0000256" key="1">
    <source>
        <dbReference type="SAM" id="MobiDB-lite"/>
    </source>
</evidence>
<keyword evidence="4" id="KW-1185">Reference proteome</keyword>
<feature type="compositionally biased region" description="Pro residues" evidence="1">
    <location>
        <begin position="1"/>
        <end position="29"/>
    </location>
</feature>
<dbReference type="InterPro" id="IPR003124">
    <property type="entry name" value="WH2_dom"/>
</dbReference>
<dbReference type="EMBL" id="JAULSR010000002">
    <property type="protein sequence ID" value="KAK0630140.1"/>
    <property type="molecule type" value="Genomic_DNA"/>
</dbReference>
<name>A0AA40C9K9_9PEZI</name>
<evidence type="ECO:0000313" key="4">
    <source>
        <dbReference type="Proteomes" id="UP001174934"/>
    </source>
</evidence>
<feature type="compositionally biased region" description="Pro residues" evidence="1">
    <location>
        <begin position="249"/>
        <end position="310"/>
    </location>
</feature>
<feature type="compositionally biased region" description="Pro residues" evidence="1">
    <location>
        <begin position="352"/>
        <end position="376"/>
    </location>
</feature>
<feature type="region of interest" description="Disordered" evidence="1">
    <location>
        <begin position="1"/>
        <end position="446"/>
    </location>
</feature>
<dbReference type="Pfam" id="PF02205">
    <property type="entry name" value="WH2"/>
    <property type="match status" value="1"/>
</dbReference>
<reference evidence="3" key="1">
    <citation type="submission" date="2023-06" db="EMBL/GenBank/DDBJ databases">
        <title>Genome-scale phylogeny and comparative genomics of the fungal order Sordariales.</title>
        <authorList>
            <consortium name="Lawrence Berkeley National Laboratory"/>
            <person name="Hensen N."/>
            <person name="Bonometti L."/>
            <person name="Westerberg I."/>
            <person name="Brannstrom I.O."/>
            <person name="Guillou S."/>
            <person name="Cros-Aarteil S."/>
            <person name="Calhoun S."/>
            <person name="Haridas S."/>
            <person name="Kuo A."/>
            <person name="Mondo S."/>
            <person name="Pangilinan J."/>
            <person name="Riley R."/>
            <person name="LaButti K."/>
            <person name="Andreopoulos B."/>
            <person name="Lipzen A."/>
            <person name="Chen C."/>
            <person name="Yanf M."/>
            <person name="Daum C."/>
            <person name="Ng V."/>
            <person name="Clum A."/>
            <person name="Steindorff A."/>
            <person name="Ohm R."/>
            <person name="Martin F."/>
            <person name="Silar P."/>
            <person name="Natvig D."/>
            <person name="Lalanne C."/>
            <person name="Gautier V."/>
            <person name="Ament-velasquez S.L."/>
            <person name="Kruys A."/>
            <person name="Hutchinson M.I."/>
            <person name="Powell A.J."/>
            <person name="Barry K."/>
            <person name="Miller A.N."/>
            <person name="Grigoriev I.V."/>
            <person name="Debuchy R."/>
            <person name="Gladieux P."/>
            <person name="Thoren M.H."/>
            <person name="Johannesson H."/>
        </authorList>
    </citation>
    <scope>NUCLEOTIDE SEQUENCE</scope>
    <source>
        <strain evidence="3">SMH3391-2</strain>
    </source>
</reference>
<organism evidence="3 4">
    <name type="scientific">Bombardia bombarda</name>
    <dbReference type="NCBI Taxonomy" id="252184"/>
    <lineage>
        <taxon>Eukaryota</taxon>
        <taxon>Fungi</taxon>
        <taxon>Dikarya</taxon>
        <taxon>Ascomycota</taxon>
        <taxon>Pezizomycotina</taxon>
        <taxon>Sordariomycetes</taxon>
        <taxon>Sordariomycetidae</taxon>
        <taxon>Sordariales</taxon>
        <taxon>Lasiosphaeriaceae</taxon>
        <taxon>Bombardia</taxon>
    </lineage>
</organism>
<evidence type="ECO:0000259" key="2">
    <source>
        <dbReference type="Pfam" id="PF02205"/>
    </source>
</evidence>
<comment type="caution">
    <text evidence="3">The sequence shown here is derived from an EMBL/GenBank/DDBJ whole genome shotgun (WGS) entry which is preliminary data.</text>
</comment>
<feature type="compositionally biased region" description="Pro residues" evidence="1">
    <location>
        <begin position="334"/>
        <end position="346"/>
    </location>
</feature>
<feature type="compositionally biased region" description="Polar residues" evidence="1">
    <location>
        <begin position="396"/>
        <end position="429"/>
    </location>
</feature>
<feature type="compositionally biased region" description="Polar residues" evidence="1">
    <location>
        <begin position="148"/>
        <end position="163"/>
    </location>
</feature>
<proteinExistence type="predicted"/>
<feature type="domain" description="WH2" evidence="2">
    <location>
        <begin position="40"/>
        <end position="62"/>
    </location>
</feature>
<feature type="compositionally biased region" description="Pro residues" evidence="1">
    <location>
        <begin position="73"/>
        <end position="85"/>
    </location>
</feature>
<feature type="region of interest" description="Disordered" evidence="1">
    <location>
        <begin position="460"/>
        <end position="489"/>
    </location>
</feature>
<accession>A0AA40C9K9</accession>
<feature type="compositionally biased region" description="Pro residues" evidence="1">
    <location>
        <begin position="166"/>
        <end position="180"/>
    </location>
</feature>